<comment type="cofactor">
    <cofactor evidence="1 6">
        <name>FAD</name>
        <dbReference type="ChEBI" id="CHEBI:57692"/>
    </cofactor>
</comment>
<dbReference type="GO" id="GO:0016491">
    <property type="term" value="F:oxidoreductase activity"/>
    <property type="evidence" value="ECO:0007669"/>
    <property type="project" value="UniProtKB-KW"/>
</dbReference>
<sequence length="314" mass="35308">MFQSGRHVHLRKAASAAARRNRAQKLYRSSLAVHDAPRSRRPSSIVYGALATAGLASAYFFWPDASRAAPTYDSAILSPVHFTPTTLVACEACPDTETRLLTLKLPPQSIPSREENTFAPIWSVFIKDDDIQVERPYTPLEGIDEEGCMKLWIKRYPKGEVGRWLHSKNVNDKIEIRGPVKTWPWQEDQWDEVIMISGGTGITPFYQLLHHAAVKDDSRYSQTRFTLLHSSRRPIELPPTEILAPLLSCAQKSPERLTVSLFVDSLEGPQHPSITSAALQFADRIRPFGRNFSQGEVGGVLAAMGYEREQVWKL</sequence>
<dbReference type="PRINTS" id="PR00406">
    <property type="entry name" value="CYTB5RDTASE"/>
</dbReference>
<evidence type="ECO:0000256" key="2">
    <source>
        <dbReference type="ARBA" id="ARBA00006105"/>
    </source>
</evidence>
<organism evidence="8 9">
    <name type="scientific">Rhodonia placenta</name>
    <dbReference type="NCBI Taxonomy" id="104341"/>
    <lineage>
        <taxon>Eukaryota</taxon>
        <taxon>Fungi</taxon>
        <taxon>Dikarya</taxon>
        <taxon>Basidiomycota</taxon>
        <taxon>Agaricomycotina</taxon>
        <taxon>Agaricomycetes</taxon>
        <taxon>Polyporales</taxon>
        <taxon>Adustoporiaceae</taxon>
        <taxon>Rhodonia</taxon>
    </lineage>
</organism>
<comment type="caution">
    <text evidence="8">The sequence shown here is derived from an EMBL/GenBank/DDBJ whole genome shotgun (WGS) entry which is preliminary data.</text>
</comment>
<evidence type="ECO:0000256" key="5">
    <source>
        <dbReference type="ARBA" id="ARBA00023002"/>
    </source>
</evidence>
<dbReference type="Pfam" id="PF00175">
    <property type="entry name" value="NAD_binding_1"/>
    <property type="match status" value="1"/>
</dbReference>
<feature type="binding site" evidence="6">
    <location>
        <position position="203"/>
    </location>
    <ligand>
        <name>FAD</name>
        <dbReference type="ChEBI" id="CHEBI:57692"/>
    </ligand>
</feature>
<dbReference type="CDD" id="cd06183">
    <property type="entry name" value="cyt_b5_reduct_like"/>
    <property type="match status" value="1"/>
</dbReference>
<dbReference type="Gene3D" id="3.40.50.80">
    <property type="entry name" value="Nucleotide-binding domain of ferredoxin-NADP reductase (FNR) module"/>
    <property type="match status" value="1"/>
</dbReference>
<dbReference type="InterPro" id="IPR008333">
    <property type="entry name" value="Cbr1-like_FAD-bd_dom"/>
</dbReference>
<feature type="domain" description="FAD-binding FR-type" evidence="7">
    <location>
        <begin position="80"/>
        <end position="186"/>
    </location>
</feature>
<evidence type="ECO:0000256" key="3">
    <source>
        <dbReference type="ARBA" id="ARBA00022630"/>
    </source>
</evidence>
<evidence type="ECO:0000313" key="9">
    <source>
        <dbReference type="Proteomes" id="UP000639403"/>
    </source>
</evidence>
<dbReference type="InterPro" id="IPR039261">
    <property type="entry name" value="FNR_nucleotide-bd"/>
</dbReference>
<feature type="binding site" evidence="6">
    <location>
        <position position="136"/>
    </location>
    <ligand>
        <name>FAD</name>
        <dbReference type="ChEBI" id="CHEBI:57692"/>
    </ligand>
</feature>
<dbReference type="PANTHER" id="PTHR19370">
    <property type="entry name" value="NADH-CYTOCHROME B5 REDUCTASE"/>
    <property type="match status" value="1"/>
</dbReference>
<dbReference type="Proteomes" id="UP000639403">
    <property type="component" value="Unassembled WGS sequence"/>
</dbReference>
<dbReference type="EMBL" id="JADOXO010000031">
    <property type="protein sequence ID" value="KAF9818355.1"/>
    <property type="molecule type" value="Genomic_DNA"/>
</dbReference>
<evidence type="ECO:0000313" key="8">
    <source>
        <dbReference type="EMBL" id="KAF9818355.1"/>
    </source>
</evidence>
<dbReference type="PANTHER" id="PTHR19370:SF189">
    <property type="entry name" value="CYTOCHROME C MITOCHONDRIAL IMPORT FACTOR CYC2"/>
    <property type="match status" value="1"/>
</dbReference>
<dbReference type="SUPFAM" id="SSF52343">
    <property type="entry name" value="Ferredoxin reductase-like, C-terminal NADP-linked domain"/>
    <property type="match status" value="1"/>
</dbReference>
<keyword evidence="3 6" id="KW-0285">Flavoprotein</keyword>
<dbReference type="SUPFAM" id="SSF63380">
    <property type="entry name" value="Riboflavin synthase domain-like"/>
    <property type="match status" value="1"/>
</dbReference>
<name>A0A8H7P6X5_9APHY</name>
<accession>A0A8H7P6X5</accession>
<comment type="similarity">
    <text evidence="2">Belongs to the flavoprotein pyridine nucleotide cytochrome reductase family.</text>
</comment>
<dbReference type="InterPro" id="IPR001834">
    <property type="entry name" value="CBR-like"/>
</dbReference>
<evidence type="ECO:0000259" key="7">
    <source>
        <dbReference type="PROSITE" id="PS51384"/>
    </source>
</evidence>
<keyword evidence="5" id="KW-0560">Oxidoreductase</keyword>
<dbReference type="Gene3D" id="2.40.30.10">
    <property type="entry name" value="Translation factors"/>
    <property type="match status" value="1"/>
</dbReference>
<gene>
    <name evidence="8" type="ORF">IEO21_02870</name>
</gene>
<evidence type="ECO:0000256" key="1">
    <source>
        <dbReference type="ARBA" id="ARBA00001974"/>
    </source>
</evidence>
<evidence type="ECO:0000256" key="4">
    <source>
        <dbReference type="ARBA" id="ARBA00022827"/>
    </source>
</evidence>
<keyword evidence="4 6" id="KW-0274">FAD</keyword>
<reference evidence="8" key="2">
    <citation type="journal article" name="Front. Microbiol.">
        <title>Degradative Capacity of Two Strains of Rhodonia placenta: From Phenotype to Genotype.</title>
        <authorList>
            <person name="Kolle M."/>
            <person name="Horta M.A.C."/>
            <person name="Nowrousian M."/>
            <person name="Ohm R.A."/>
            <person name="Benz J.P."/>
            <person name="Pilgard A."/>
        </authorList>
    </citation>
    <scope>NUCLEOTIDE SEQUENCE</scope>
    <source>
        <strain evidence="8">FPRL280</strain>
    </source>
</reference>
<reference evidence="8" key="1">
    <citation type="submission" date="2020-11" db="EMBL/GenBank/DDBJ databases">
        <authorList>
            <person name="Koelle M."/>
            <person name="Horta M.A.C."/>
            <person name="Nowrousian M."/>
            <person name="Ohm R.A."/>
            <person name="Benz P."/>
            <person name="Pilgard A."/>
        </authorList>
    </citation>
    <scope>NUCLEOTIDE SEQUENCE</scope>
    <source>
        <strain evidence="8">FPRL280</strain>
    </source>
</reference>
<feature type="binding site" evidence="6">
    <location>
        <position position="137"/>
    </location>
    <ligand>
        <name>FAD</name>
        <dbReference type="ChEBI" id="CHEBI:57692"/>
    </ligand>
</feature>
<dbReference type="InterPro" id="IPR017927">
    <property type="entry name" value="FAD-bd_FR_type"/>
</dbReference>
<feature type="binding site" evidence="6">
    <location>
        <position position="135"/>
    </location>
    <ligand>
        <name>FAD</name>
        <dbReference type="ChEBI" id="CHEBI:57692"/>
    </ligand>
</feature>
<dbReference type="PROSITE" id="PS51384">
    <property type="entry name" value="FAD_FR"/>
    <property type="match status" value="1"/>
</dbReference>
<dbReference type="InterPro" id="IPR017938">
    <property type="entry name" value="Riboflavin_synthase-like_b-brl"/>
</dbReference>
<protein>
    <recommendedName>
        <fullName evidence="7">FAD-binding FR-type domain-containing protein</fullName>
    </recommendedName>
</protein>
<feature type="binding site" evidence="6">
    <location>
        <position position="154"/>
    </location>
    <ligand>
        <name>FAD</name>
        <dbReference type="ChEBI" id="CHEBI:57692"/>
    </ligand>
</feature>
<dbReference type="GO" id="GO:0005739">
    <property type="term" value="C:mitochondrion"/>
    <property type="evidence" value="ECO:0007669"/>
    <property type="project" value="TreeGrafter"/>
</dbReference>
<proteinExistence type="inferred from homology"/>
<dbReference type="InterPro" id="IPR001433">
    <property type="entry name" value="OxRdtase_FAD/NAD-bd"/>
</dbReference>
<dbReference type="Pfam" id="PF00970">
    <property type="entry name" value="FAD_binding_6"/>
    <property type="match status" value="1"/>
</dbReference>
<feature type="binding site" evidence="6">
    <location>
        <position position="161"/>
    </location>
    <ligand>
        <name>FAD</name>
        <dbReference type="ChEBI" id="CHEBI:57692"/>
    </ligand>
</feature>
<dbReference type="AlphaFoldDB" id="A0A8H7P6X5"/>
<evidence type="ECO:0000256" key="6">
    <source>
        <dbReference type="PIRSR" id="PIRSR601834-1"/>
    </source>
</evidence>